<dbReference type="InterPro" id="IPR050640">
    <property type="entry name" value="Bact_2-comp_sensor_kinase"/>
</dbReference>
<evidence type="ECO:0000259" key="1">
    <source>
        <dbReference type="Pfam" id="PF06580"/>
    </source>
</evidence>
<feature type="domain" description="Signal transduction histidine kinase internal region" evidence="1">
    <location>
        <begin position="815"/>
        <end position="890"/>
    </location>
</feature>
<evidence type="ECO:0000313" key="3">
    <source>
        <dbReference type="EMBL" id="XCH23666.1"/>
    </source>
</evidence>
<dbReference type="SUPFAM" id="SSF63829">
    <property type="entry name" value="Calcium-dependent phosphotriesterase"/>
    <property type="match status" value="2"/>
</dbReference>
<dbReference type="Pfam" id="PF06580">
    <property type="entry name" value="His_kinase"/>
    <property type="match status" value="1"/>
</dbReference>
<keyword evidence="3" id="KW-0418">Kinase</keyword>
<reference evidence="3" key="1">
    <citation type="submission" date="2024-06" db="EMBL/GenBank/DDBJ databases">
        <title>Sequencing and assembly of the genome of Dyadobacter sp. strain 676, a symbiont of Cyamopsis tetragonoloba.</title>
        <authorList>
            <person name="Guro P."/>
            <person name="Sazanova A."/>
            <person name="Kuznetsova I."/>
            <person name="Belimov A."/>
            <person name="Safronova V."/>
        </authorList>
    </citation>
    <scope>NUCLEOTIDE SEQUENCE</scope>
    <source>
        <strain evidence="3">676</strain>
    </source>
</reference>
<dbReference type="InterPro" id="IPR013783">
    <property type="entry name" value="Ig-like_fold"/>
</dbReference>
<dbReference type="GO" id="GO:0016020">
    <property type="term" value="C:membrane"/>
    <property type="evidence" value="ECO:0007669"/>
    <property type="project" value="InterPro"/>
</dbReference>
<keyword evidence="3" id="KW-0808">Transferase</keyword>
<dbReference type="PANTHER" id="PTHR34220">
    <property type="entry name" value="SENSOR HISTIDINE KINASE YPDA"/>
    <property type="match status" value="1"/>
</dbReference>
<dbReference type="Pfam" id="PF07495">
    <property type="entry name" value="Y_Y_Y"/>
    <property type="match status" value="1"/>
</dbReference>
<dbReference type="RefSeq" id="WP_353718990.1">
    <property type="nucleotide sequence ID" value="NZ_CP159289.1"/>
</dbReference>
<dbReference type="EMBL" id="CP159289">
    <property type="protein sequence ID" value="XCH23666.1"/>
    <property type="molecule type" value="Genomic_DNA"/>
</dbReference>
<dbReference type="InterPro" id="IPR011047">
    <property type="entry name" value="Quinoprotein_ADH-like_sf"/>
</dbReference>
<dbReference type="Gene3D" id="2.60.40.10">
    <property type="entry name" value="Immunoglobulins"/>
    <property type="match status" value="1"/>
</dbReference>
<protein>
    <submittedName>
        <fullName evidence="3">Histidine kinase</fullName>
    </submittedName>
</protein>
<proteinExistence type="predicted"/>
<dbReference type="GO" id="GO:0000155">
    <property type="term" value="F:phosphorelay sensor kinase activity"/>
    <property type="evidence" value="ECO:0007669"/>
    <property type="project" value="InterPro"/>
</dbReference>
<accession>A0AAU8FJB0</accession>
<feature type="domain" description="Two component regulator three Y" evidence="2">
    <location>
        <begin position="694"/>
        <end position="756"/>
    </location>
</feature>
<gene>
    <name evidence="3" type="ORF">ABV298_25685</name>
</gene>
<dbReference type="InterPro" id="IPR010559">
    <property type="entry name" value="Sig_transdc_His_kin_internal"/>
</dbReference>
<name>A0AAU8FJB0_9BACT</name>
<dbReference type="InterPro" id="IPR011123">
    <property type="entry name" value="Y_Y_Y"/>
</dbReference>
<dbReference type="InterPro" id="IPR015943">
    <property type="entry name" value="WD40/YVTN_repeat-like_dom_sf"/>
</dbReference>
<organism evidence="3">
    <name type="scientific">Dyadobacter sp. 676</name>
    <dbReference type="NCBI Taxonomy" id="3088362"/>
    <lineage>
        <taxon>Bacteria</taxon>
        <taxon>Pseudomonadati</taxon>
        <taxon>Bacteroidota</taxon>
        <taxon>Cytophagia</taxon>
        <taxon>Cytophagales</taxon>
        <taxon>Spirosomataceae</taxon>
        <taxon>Dyadobacter</taxon>
    </lineage>
</organism>
<sequence length="1013" mass="115752">MAASAKLFLSFFLFLLLPERLLGQLPDYNVQMLGEGSGISMSNVHKLVKDKKGFLWILSRRVVQRFDGRNTVRFDAEGEDWLDIAVDLNGQIWLSSHNELRTYVDDREGFRAVPIAGGRKPKFNLLDITPDNQVWALSGSGLYRYDRRRRVFQPHPIPGLGGMVFYRRIFRRAGEEFFIGDTHALFAYNYRTGRVRKTDFHAVRAIAPFSEDILWATNADLEMFELDFRSETASKIAPARFTPAATYLTINSVMPLGGARALVTTSKGCYLYERGNGRFKRAVFYYQGRELSNNEIITGYRDDDGTIWLVSKQGILFFNPDRHTITWLRNFRNLLNEENNDIRAITGDGAGRIWMATTEGLSCLDPSTGRFDTFMPSVAGDPDFRFPTIHALNFDGERLILGPGSGGPLLMDPRTGSFEKPRYPPGKEGNALRGQVEHDYIYGIQTVGGGNQLILADASCYLLDRNTHLLTELRFAGSDYILQTARTDRTGNIWVGTFKGLLYLDGHFRTIYADSTFYPGKLVTSILPRNDSTVWAGSVGLFEVTRTRTGLRKKRIIPELKTSQITNLYADRHGRVWIAADEGLYRFSEKDRKLEWFDVWDNVQNKQLNPGSIYEDARGRVYWGGHNGLNYFDPLKISLSQQKLHVYIMSVTVNHEDTLFKPRQFDAAFMATPGGLRLDWNENSVEIHFTAAYYQNPQKVHYRYQLDGLHTGWVRNGHNNVVRFSSLAPGSYTFKAAASLDGISWQESGEKFTFVITPPLWERPWFVTVSLALVTGLIYYLHRKRIEAIKQRQARIYALQDKANKLEKEKTLVMFESLKQQLNPHFLFNSLASLESLIWDDAGKASRFLEGLSSTYRYILKNQNNELVPLCEELEFAAEYVRIQQTRFREGLDVQFSVDASCENMLIAPVTIRNLVENAIKHNVMSQDLPMQVRIYPENGYIVVRNNLQKKRFVETSNRQGLKNLYSLYSYLTPLPVQRLEADGFFTVKVPLIAGNGKACHIETDISHESNHH</sequence>
<dbReference type="AlphaFoldDB" id="A0AAU8FJB0"/>
<evidence type="ECO:0000259" key="2">
    <source>
        <dbReference type="Pfam" id="PF07495"/>
    </source>
</evidence>
<dbReference type="Gene3D" id="2.130.10.10">
    <property type="entry name" value="YVTN repeat-like/Quinoprotein amine dehydrogenase"/>
    <property type="match status" value="2"/>
</dbReference>
<dbReference type="PANTHER" id="PTHR34220:SF7">
    <property type="entry name" value="SENSOR HISTIDINE KINASE YPDA"/>
    <property type="match status" value="1"/>
</dbReference>
<dbReference type="SUPFAM" id="SSF50998">
    <property type="entry name" value="Quinoprotein alcohol dehydrogenase-like"/>
    <property type="match status" value="1"/>
</dbReference>